<sequence length="130" mass="14540">MRTVINRMYEDHRILESSPAAATIAAYAVRGCWRTQMYTVTMLSACSFFLLSPLTPVILDSLLPLNDSRQKISTFDTDYSIFGINSDEYYYVTVIHGYITGILIMISIIAGDTFMFIVSEHCGGLFEAVG</sequence>
<keyword evidence="1" id="KW-0812">Transmembrane</keyword>
<dbReference type="AlphaFoldDB" id="A0A0C9QI53"/>
<reference evidence="2" key="1">
    <citation type="submission" date="2015-01" db="EMBL/GenBank/DDBJ databases">
        <title>Transcriptome Assembly of Fopius arisanus.</title>
        <authorList>
            <person name="Geib S."/>
        </authorList>
    </citation>
    <scope>NUCLEOTIDE SEQUENCE</scope>
</reference>
<accession>A0A0C9QI53</accession>
<protein>
    <submittedName>
        <fullName evidence="2">Uncharacterized protein</fullName>
    </submittedName>
</protein>
<feature type="transmembrane region" description="Helical" evidence="1">
    <location>
        <begin position="89"/>
        <end position="110"/>
    </location>
</feature>
<keyword evidence="1" id="KW-0472">Membrane</keyword>
<evidence type="ECO:0000313" key="2">
    <source>
        <dbReference type="EMBL" id="JAG84160.1"/>
    </source>
</evidence>
<dbReference type="EMBL" id="GBYB01014393">
    <property type="protein sequence ID" value="JAG84160.1"/>
    <property type="molecule type" value="Transcribed_RNA"/>
</dbReference>
<feature type="transmembrane region" description="Helical" evidence="1">
    <location>
        <begin position="40"/>
        <end position="59"/>
    </location>
</feature>
<name>A0A0C9QI53_9HYME</name>
<evidence type="ECO:0000256" key="1">
    <source>
        <dbReference type="SAM" id="Phobius"/>
    </source>
</evidence>
<gene>
    <name evidence="2" type="ORF">g.32377</name>
</gene>
<organism evidence="2">
    <name type="scientific">Fopius arisanus</name>
    <dbReference type="NCBI Taxonomy" id="64838"/>
    <lineage>
        <taxon>Eukaryota</taxon>
        <taxon>Metazoa</taxon>
        <taxon>Ecdysozoa</taxon>
        <taxon>Arthropoda</taxon>
        <taxon>Hexapoda</taxon>
        <taxon>Insecta</taxon>
        <taxon>Pterygota</taxon>
        <taxon>Neoptera</taxon>
        <taxon>Endopterygota</taxon>
        <taxon>Hymenoptera</taxon>
        <taxon>Apocrita</taxon>
        <taxon>Ichneumonoidea</taxon>
        <taxon>Braconidae</taxon>
        <taxon>Opiinae</taxon>
        <taxon>Fopius</taxon>
    </lineage>
</organism>
<proteinExistence type="predicted"/>
<keyword evidence="1" id="KW-1133">Transmembrane helix</keyword>